<dbReference type="KEGG" id="bteq:G4P54_09860"/>
<evidence type="ECO:0000313" key="1">
    <source>
        <dbReference type="EMBL" id="QIW80088.1"/>
    </source>
</evidence>
<dbReference type="RefSeq" id="WP_167872534.1">
    <property type="nucleotide sequence ID" value="NZ_CP048852.1"/>
</dbReference>
<evidence type="ECO:0000313" key="2">
    <source>
        <dbReference type="Proteomes" id="UP000501914"/>
    </source>
</evidence>
<dbReference type="Proteomes" id="UP000501914">
    <property type="component" value="Chromosome"/>
</dbReference>
<protein>
    <submittedName>
        <fullName evidence="1">Uncharacterized protein</fullName>
    </submittedName>
</protein>
<accession>A0A6H0WIQ8</accession>
<sequence>MLKYKNKILKSIEKINKLEEGLSLFEEGDEEYLSVLVKIQGLYDEISDTALECFKEMTTKIRKTGQKRIGKGIEQLPHTIKENVADQVNELKESYLNESKY</sequence>
<proteinExistence type="predicted"/>
<name>A0A6H0WIQ8_9BACI</name>
<reference evidence="1 2" key="1">
    <citation type="submission" date="2020-02" db="EMBL/GenBank/DDBJ databases">
        <title>Genome sequencing, annotation and comparative genomic analysis of Bacillus tequilensis EA-CB0015, an effective biological control agent against Pseudocercospora fijiensis in banana plants.</title>
        <authorList>
            <person name="Cuellar-Gaviria T.Z."/>
            <person name="Ju K.-S."/>
            <person name="Villegas-Escobar V."/>
        </authorList>
    </citation>
    <scope>NUCLEOTIDE SEQUENCE [LARGE SCALE GENOMIC DNA]</scope>
    <source>
        <strain evidence="1 2">EA-CB0015</strain>
    </source>
</reference>
<keyword evidence="2" id="KW-1185">Reference proteome</keyword>
<organism evidence="1 2">
    <name type="scientific">Bacillus tequilensis</name>
    <dbReference type="NCBI Taxonomy" id="227866"/>
    <lineage>
        <taxon>Bacteria</taxon>
        <taxon>Bacillati</taxon>
        <taxon>Bacillota</taxon>
        <taxon>Bacilli</taxon>
        <taxon>Bacillales</taxon>
        <taxon>Bacillaceae</taxon>
        <taxon>Bacillus</taxon>
    </lineage>
</organism>
<dbReference type="EMBL" id="CP048852">
    <property type="protein sequence ID" value="QIW80088.1"/>
    <property type="molecule type" value="Genomic_DNA"/>
</dbReference>
<gene>
    <name evidence="1" type="ORF">G4P54_09860</name>
</gene>
<dbReference type="AlphaFoldDB" id="A0A6H0WIQ8"/>